<protein>
    <recommendedName>
        <fullName evidence="6">Pentatricopeptide repeat domain protein</fullName>
    </recommendedName>
</protein>
<dbReference type="Proteomes" id="UP000799536">
    <property type="component" value="Unassembled WGS sequence"/>
</dbReference>
<dbReference type="Gene3D" id="1.25.40.10">
    <property type="entry name" value="Tetratricopeptide repeat domain"/>
    <property type="match status" value="1"/>
</dbReference>
<feature type="region of interest" description="Disordered" evidence="3">
    <location>
        <begin position="681"/>
        <end position="766"/>
    </location>
</feature>
<evidence type="ECO:0000256" key="2">
    <source>
        <dbReference type="PROSITE-ProRule" id="PRU00708"/>
    </source>
</evidence>
<dbReference type="PANTHER" id="PTHR47942:SF105">
    <property type="entry name" value="ATPASE EXPRESSION PROTEIN 3"/>
    <property type="match status" value="1"/>
</dbReference>
<gene>
    <name evidence="4" type="ORF">GQ43DRAFT_476503</name>
</gene>
<dbReference type="InterPro" id="IPR002885">
    <property type="entry name" value="PPR_rpt"/>
</dbReference>
<evidence type="ECO:0008006" key="6">
    <source>
        <dbReference type="Google" id="ProtNLM"/>
    </source>
</evidence>
<evidence type="ECO:0000313" key="5">
    <source>
        <dbReference type="Proteomes" id="UP000799536"/>
    </source>
</evidence>
<keyword evidence="5" id="KW-1185">Reference proteome</keyword>
<dbReference type="EMBL" id="ML994437">
    <property type="protein sequence ID" value="KAF2196242.1"/>
    <property type="molecule type" value="Genomic_DNA"/>
</dbReference>
<dbReference type="AlphaFoldDB" id="A0A9P4JGG7"/>
<dbReference type="PROSITE" id="PS51375">
    <property type="entry name" value="PPR"/>
    <property type="match status" value="1"/>
</dbReference>
<evidence type="ECO:0000313" key="4">
    <source>
        <dbReference type="EMBL" id="KAF2196242.1"/>
    </source>
</evidence>
<evidence type="ECO:0000256" key="3">
    <source>
        <dbReference type="SAM" id="MobiDB-lite"/>
    </source>
</evidence>
<name>A0A9P4JGG7_9PLEO</name>
<sequence length="766" mass="86137">MLGCRACLWRYIRAVTDDASVTSHRSARRNGAALLNRFGQQRQSFRTSAPVAVASRASNRPQYAEDDRSSQKRPSFQSRDRWKESTQAESLKRSARKELIRRPKREGDDPKTRKIGRRDPNIPANEWDNRRKELQHLVDPLELAEFVKAELRKGRVKEMMLLVQMASNNMQCIVSWNHIIDHHLREGRVAQAVKIYNDMKKRAQFPDSYTYTILLRGLADNAHDSGAVARALSVYHSLFAPNSRVQPSIIHTNAALKVCSRANDMDALWGVASKIPEKGPAAANAITYATILNAIHQSLLVKPPPGESEEQLAMRRERGIVEGRRIWEDVISKWRNADLVMSEQLVCAMGRLLLIGSRPRDWDDVLSLVEQTMDIPRLVPRLGTPAREEAGYPRLRAPNVPEALRVDDDHLGPDKGPARGDEFLPVTTKGIGTSGRNALNYAIPSNDTLSMITDACLKVVANKASTEYWNLLTDPTSYNIKPDLNNLNQRLRMMRQNRASEDAVALLQQSFIANGLTPRPGTFRIAMSTCKRDKNNHNSLKHAGQLLDMMMSTLEDADPKTVNWYADLAIDFPLAKGSDLVDAVQRLKPVVKNIRLQLGVGTDARFKGEEDEIEGEGGAIEGLKGTEREDAMNALRRVYGLYDRLVSEDFLQEEEKPKFKRERAALSAFLSRVQYKDGKRRREAREAREVIKGEGESEGNAQGRDEVLDGKKDDIGGVQKKEVEDTKRNENSRGGWDSLMAASQRTGSDRRNWAARTGKGRNGRPN</sequence>
<feature type="compositionally biased region" description="Basic and acidic residues" evidence="3">
    <location>
        <begin position="683"/>
        <end position="695"/>
    </location>
</feature>
<dbReference type="InterPro" id="IPR051222">
    <property type="entry name" value="PPR/CCM1_RNA-binding"/>
</dbReference>
<feature type="repeat" description="PPR" evidence="2">
    <location>
        <begin position="172"/>
        <end position="206"/>
    </location>
</feature>
<proteinExistence type="predicted"/>
<reference evidence="4" key="1">
    <citation type="journal article" date="2020" name="Stud. Mycol.">
        <title>101 Dothideomycetes genomes: a test case for predicting lifestyles and emergence of pathogens.</title>
        <authorList>
            <person name="Haridas S."/>
            <person name="Albert R."/>
            <person name="Binder M."/>
            <person name="Bloem J."/>
            <person name="Labutti K."/>
            <person name="Salamov A."/>
            <person name="Andreopoulos B."/>
            <person name="Baker S."/>
            <person name="Barry K."/>
            <person name="Bills G."/>
            <person name="Bluhm B."/>
            <person name="Cannon C."/>
            <person name="Castanera R."/>
            <person name="Culley D."/>
            <person name="Daum C."/>
            <person name="Ezra D."/>
            <person name="Gonzalez J."/>
            <person name="Henrissat B."/>
            <person name="Kuo A."/>
            <person name="Liang C."/>
            <person name="Lipzen A."/>
            <person name="Lutzoni F."/>
            <person name="Magnuson J."/>
            <person name="Mondo S."/>
            <person name="Nolan M."/>
            <person name="Ohm R."/>
            <person name="Pangilinan J."/>
            <person name="Park H.-J."/>
            <person name="Ramirez L."/>
            <person name="Alfaro M."/>
            <person name="Sun H."/>
            <person name="Tritt A."/>
            <person name="Yoshinaga Y."/>
            <person name="Zwiers L.-H."/>
            <person name="Turgeon B."/>
            <person name="Goodwin S."/>
            <person name="Spatafora J."/>
            <person name="Crous P."/>
            <person name="Grigoriev I."/>
        </authorList>
    </citation>
    <scope>NUCLEOTIDE SEQUENCE</scope>
    <source>
        <strain evidence="4">ATCC 74209</strain>
    </source>
</reference>
<dbReference type="PANTHER" id="PTHR47942">
    <property type="entry name" value="TETRATRICOPEPTIDE REPEAT (TPR)-LIKE SUPERFAMILY PROTEIN-RELATED"/>
    <property type="match status" value="1"/>
</dbReference>
<dbReference type="OrthoDB" id="185373at2759"/>
<organism evidence="4 5">
    <name type="scientific">Delitschia confertaspora ATCC 74209</name>
    <dbReference type="NCBI Taxonomy" id="1513339"/>
    <lineage>
        <taxon>Eukaryota</taxon>
        <taxon>Fungi</taxon>
        <taxon>Dikarya</taxon>
        <taxon>Ascomycota</taxon>
        <taxon>Pezizomycotina</taxon>
        <taxon>Dothideomycetes</taxon>
        <taxon>Pleosporomycetidae</taxon>
        <taxon>Pleosporales</taxon>
        <taxon>Delitschiaceae</taxon>
        <taxon>Delitschia</taxon>
    </lineage>
</organism>
<feature type="region of interest" description="Disordered" evidence="3">
    <location>
        <begin position="44"/>
        <end position="127"/>
    </location>
</feature>
<evidence type="ECO:0000256" key="1">
    <source>
        <dbReference type="ARBA" id="ARBA00022737"/>
    </source>
</evidence>
<dbReference type="Pfam" id="PF13041">
    <property type="entry name" value="PPR_2"/>
    <property type="match status" value="1"/>
</dbReference>
<comment type="caution">
    <text evidence="4">The sequence shown here is derived from an EMBL/GenBank/DDBJ whole genome shotgun (WGS) entry which is preliminary data.</text>
</comment>
<keyword evidence="1" id="KW-0677">Repeat</keyword>
<dbReference type="NCBIfam" id="TIGR00756">
    <property type="entry name" value="PPR"/>
    <property type="match status" value="1"/>
</dbReference>
<feature type="compositionally biased region" description="Basic and acidic residues" evidence="3">
    <location>
        <begin position="703"/>
        <end position="731"/>
    </location>
</feature>
<accession>A0A9P4JGG7</accession>
<dbReference type="InterPro" id="IPR011990">
    <property type="entry name" value="TPR-like_helical_dom_sf"/>
</dbReference>
<feature type="compositionally biased region" description="Basic and acidic residues" evidence="3">
    <location>
        <begin position="78"/>
        <end position="120"/>
    </location>
</feature>